<name>A0A1M7K5A6_9BACT</name>
<dbReference type="AlphaFoldDB" id="A0A1M7K5A6"/>
<gene>
    <name evidence="1" type="ORF">SAMN04488057_102302</name>
</gene>
<accession>A0A1M7K5A6</accession>
<protein>
    <submittedName>
        <fullName evidence="1">Uncharacterized protein</fullName>
    </submittedName>
</protein>
<dbReference type="EMBL" id="FRCY01000002">
    <property type="protein sequence ID" value="SHM60460.1"/>
    <property type="molecule type" value="Genomic_DNA"/>
</dbReference>
<sequence length="138" mass="15515">MGFGLAVKSAIFVAGMNFDYRPETYFNGTGASTLLAKLSYPESQWGEEICIFATALDGEIFFEVIDFYGNEYKPKPACSSEPLPLQELILLLESLEVDPESEMGHINQTLQGIPQAESKLYPELKDYFNQKRAHFGFI</sequence>
<evidence type="ECO:0000313" key="1">
    <source>
        <dbReference type="EMBL" id="SHM60460.1"/>
    </source>
</evidence>
<proteinExistence type="predicted"/>
<evidence type="ECO:0000313" key="2">
    <source>
        <dbReference type="Proteomes" id="UP000184513"/>
    </source>
</evidence>
<organism evidence="1 2">
    <name type="scientific">Cyclobacterium lianum</name>
    <dbReference type="NCBI Taxonomy" id="388280"/>
    <lineage>
        <taxon>Bacteria</taxon>
        <taxon>Pseudomonadati</taxon>
        <taxon>Bacteroidota</taxon>
        <taxon>Cytophagia</taxon>
        <taxon>Cytophagales</taxon>
        <taxon>Cyclobacteriaceae</taxon>
        <taxon>Cyclobacterium</taxon>
    </lineage>
</organism>
<dbReference type="STRING" id="388280.SAMN04488057_102302"/>
<keyword evidence="2" id="KW-1185">Reference proteome</keyword>
<dbReference type="Proteomes" id="UP000184513">
    <property type="component" value="Unassembled WGS sequence"/>
</dbReference>
<reference evidence="1 2" key="1">
    <citation type="submission" date="2016-11" db="EMBL/GenBank/DDBJ databases">
        <authorList>
            <person name="Jaros S."/>
            <person name="Januszkiewicz K."/>
            <person name="Wedrychowicz H."/>
        </authorList>
    </citation>
    <scope>NUCLEOTIDE SEQUENCE [LARGE SCALE GENOMIC DNA]</scope>
    <source>
        <strain evidence="1 2">CGMCC 1.6102</strain>
    </source>
</reference>